<dbReference type="NCBIfam" id="TIGR00104">
    <property type="entry name" value="tRNA_TsaA"/>
    <property type="match status" value="1"/>
</dbReference>
<dbReference type="PROSITE" id="PS01318">
    <property type="entry name" value="TSAA_1"/>
    <property type="match status" value="1"/>
</dbReference>
<dbReference type="FunCoup" id="D6WQW9">
    <property type="interactions" value="481"/>
</dbReference>
<dbReference type="Gene3D" id="2.40.30.70">
    <property type="entry name" value="YaeB-like"/>
    <property type="match status" value="1"/>
</dbReference>
<gene>
    <name evidence="4" type="primary">AUGUSTUS-3.0.2_30545</name>
    <name evidence="4" type="ORF">TcasGA2_TC030545</name>
</gene>
<dbReference type="InParanoid" id="D6WQW9"/>
<sequence length="315" mass="36066">MSSLTCEKEELIKNLENQLGLARREINNLRKQLKALTFIQQKEYDKIKNVLQSWRCLGCKTQAESPPIASEKPPSTNTEIKMQNIGVIRTQFPEKRGTPRQPTICSDSVAKLSLNDDVFTNPDHTLQGLQDFSHMWILFHFHKNKAAHKKAKVAPPRLNGERTGVFASRSPHRPNPIGLSLVKIDKIEGSNVYFSGVDVVDETPVLDIKPYIPQYDTPEDHVRVPHWIGNSTVKTLRVVFEEIALVQLNDYKTDGRDVKADIEKVLREDPRSVYLRAKWTGHYYTFRMCNLQICCKFDDESHTVTVHEVTACNDK</sequence>
<evidence type="ECO:0000259" key="3">
    <source>
        <dbReference type="PROSITE" id="PS51668"/>
    </source>
</evidence>
<dbReference type="Gene3D" id="3.30.2310.10">
    <property type="entry name" value="YaeB-like"/>
    <property type="match status" value="1"/>
</dbReference>
<dbReference type="FunFam" id="2.40.30.70:FF:000002">
    <property type="entry name" value="tRNA (Adenine(37)-N6)-methyltransferase isoform X1"/>
    <property type="match status" value="1"/>
</dbReference>
<dbReference type="STRING" id="7070.D6WQW9"/>
<dbReference type="PROSITE" id="PS51668">
    <property type="entry name" value="TSAA_2"/>
    <property type="match status" value="1"/>
</dbReference>
<dbReference type="InterPro" id="IPR023370">
    <property type="entry name" value="TrmO-like_N"/>
</dbReference>
<dbReference type="CDD" id="cd09281">
    <property type="entry name" value="UPF0066"/>
    <property type="match status" value="1"/>
</dbReference>
<accession>D6WQW9</accession>
<dbReference type="SUPFAM" id="SSF118196">
    <property type="entry name" value="YaeB-like"/>
    <property type="match status" value="1"/>
</dbReference>
<dbReference type="InterPro" id="IPR036413">
    <property type="entry name" value="YaeB-like_sf"/>
</dbReference>
<name>D6WQW9_TRICA</name>
<reference evidence="4 5" key="1">
    <citation type="journal article" date="2008" name="Nature">
        <title>The genome of the model beetle and pest Tribolium castaneum.</title>
        <authorList>
            <consortium name="Tribolium Genome Sequencing Consortium"/>
            <person name="Richards S."/>
            <person name="Gibbs R.A."/>
            <person name="Weinstock G.M."/>
            <person name="Brown S.J."/>
            <person name="Denell R."/>
            <person name="Beeman R.W."/>
            <person name="Gibbs R."/>
            <person name="Beeman R.W."/>
            <person name="Brown S.J."/>
            <person name="Bucher G."/>
            <person name="Friedrich M."/>
            <person name="Grimmelikhuijzen C.J."/>
            <person name="Klingler M."/>
            <person name="Lorenzen M."/>
            <person name="Richards S."/>
            <person name="Roth S."/>
            <person name="Schroder R."/>
            <person name="Tautz D."/>
            <person name="Zdobnov E.M."/>
            <person name="Muzny D."/>
            <person name="Gibbs R.A."/>
            <person name="Weinstock G.M."/>
            <person name="Attaway T."/>
            <person name="Bell S."/>
            <person name="Buhay C.J."/>
            <person name="Chandrabose M.N."/>
            <person name="Chavez D."/>
            <person name="Clerk-Blankenburg K.P."/>
            <person name="Cree A."/>
            <person name="Dao M."/>
            <person name="Davis C."/>
            <person name="Chacko J."/>
            <person name="Dinh H."/>
            <person name="Dugan-Rocha S."/>
            <person name="Fowler G."/>
            <person name="Garner T.T."/>
            <person name="Garnes J."/>
            <person name="Gnirke A."/>
            <person name="Hawes A."/>
            <person name="Hernandez J."/>
            <person name="Hines S."/>
            <person name="Holder M."/>
            <person name="Hume J."/>
            <person name="Jhangiani S.N."/>
            <person name="Joshi V."/>
            <person name="Khan Z.M."/>
            <person name="Jackson L."/>
            <person name="Kovar C."/>
            <person name="Kowis A."/>
            <person name="Lee S."/>
            <person name="Lewis L.R."/>
            <person name="Margolis J."/>
            <person name="Morgan M."/>
            <person name="Nazareth L.V."/>
            <person name="Nguyen N."/>
            <person name="Okwuonu G."/>
            <person name="Parker D."/>
            <person name="Richards S."/>
            <person name="Ruiz S.J."/>
            <person name="Santibanez J."/>
            <person name="Savard J."/>
            <person name="Scherer S.E."/>
            <person name="Schneider B."/>
            <person name="Sodergren E."/>
            <person name="Tautz D."/>
            <person name="Vattahil S."/>
            <person name="Villasana D."/>
            <person name="White C.S."/>
            <person name="Wright R."/>
            <person name="Park Y."/>
            <person name="Beeman R.W."/>
            <person name="Lord J."/>
            <person name="Oppert B."/>
            <person name="Lorenzen M."/>
            <person name="Brown S."/>
            <person name="Wang L."/>
            <person name="Savard J."/>
            <person name="Tautz D."/>
            <person name="Richards S."/>
            <person name="Weinstock G."/>
            <person name="Gibbs R.A."/>
            <person name="Liu Y."/>
            <person name="Worley K."/>
            <person name="Weinstock G."/>
            <person name="Elsik C.G."/>
            <person name="Reese J.T."/>
            <person name="Elhaik E."/>
            <person name="Landan G."/>
            <person name="Graur D."/>
            <person name="Arensburger P."/>
            <person name="Atkinson P."/>
            <person name="Beeman R.W."/>
            <person name="Beidler J."/>
            <person name="Brown S.J."/>
            <person name="Demuth J.P."/>
            <person name="Drury D.W."/>
            <person name="Du Y.Z."/>
            <person name="Fujiwara H."/>
            <person name="Lorenzen M."/>
            <person name="Maselli V."/>
            <person name="Osanai M."/>
            <person name="Park Y."/>
            <person name="Robertson H.M."/>
            <person name="Tu Z."/>
            <person name="Wang J.J."/>
            <person name="Wang S."/>
            <person name="Richards S."/>
            <person name="Song H."/>
            <person name="Zhang L."/>
            <person name="Sodergren E."/>
            <person name="Werner D."/>
            <person name="Stanke M."/>
            <person name="Morgenstern B."/>
            <person name="Solovyev V."/>
            <person name="Kosarev P."/>
            <person name="Brown G."/>
            <person name="Chen H.C."/>
            <person name="Ermolaeva O."/>
            <person name="Hlavina W."/>
            <person name="Kapustin Y."/>
            <person name="Kiryutin B."/>
            <person name="Kitts P."/>
            <person name="Maglott D."/>
            <person name="Pruitt K."/>
            <person name="Sapojnikov V."/>
            <person name="Souvorov A."/>
            <person name="Mackey A.J."/>
            <person name="Waterhouse R.M."/>
            <person name="Wyder S."/>
            <person name="Zdobnov E.M."/>
            <person name="Zdobnov E.M."/>
            <person name="Wyder S."/>
            <person name="Kriventseva E.V."/>
            <person name="Kadowaki T."/>
            <person name="Bork P."/>
            <person name="Aranda M."/>
            <person name="Bao R."/>
            <person name="Beermann A."/>
            <person name="Berns N."/>
            <person name="Bolognesi R."/>
            <person name="Bonneton F."/>
            <person name="Bopp D."/>
            <person name="Brown S.J."/>
            <person name="Bucher G."/>
            <person name="Butts T."/>
            <person name="Chaumot A."/>
            <person name="Denell R.E."/>
            <person name="Ferrier D.E."/>
            <person name="Friedrich M."/>
            <person name="Gordon C.M."/>
            <person name="Jindra M."/>
            <person name="Klingler M."/>
            <person name="Lan Q."/>
            <person name="Lattorff H.M."/>
            <person name="Laudet V."/>
            <person name="von Levetsow C."/>
            <person name="Liu Z."/>
            <person name="Lutz R."/>
            <person name="Lynch J.A."/>
            <person name="da Fonseca R.N."/>
            <person name="Posnien N."/>
            <person name="Reuter R."/>
            <person name="Roth S."/>
            <person name="Savard J."/>
            <person name="Schinko J.B."/>
            <person name="Schmitt C."/>
            <person name="Schoppmeier M."/>
            <person name="Schroder R."/>
            <person name="Shippy T.D."/>
            <person name="Simonnet F."/>
            <person name="Marques-Souza H."/>
            <person name="Tautz D."/>
            <person name="Tomoyasu Y."/>
            <person name="Trauner J."/>
            <person name="Van der Zee M."/>
            <person name="Vervoort M."/>
            <person name="Wittkopp N."/>
            <person name="Wimmer E.A."/>
            <person name="Yang X."/>
            <person name="Jones A.K."/>
            <person name="Sattelle D.B."/>
            <person name="Ebert P.R."/>
            <person name="Nelson D."/>
            <person name="Scott J.G."/>
            <person name="Beeman R.W."/>
            <person name="Muthukrishnan S."/>
            <person name="Kramer K.J."/>
            <person name="Arakane Y."/>
            <person name="Beeman R.W."/>
            <person name="Zhu Q."/>
            <person name="Hogenkamp D."/>
            <person name="Dixit R."/>
            <person name="Oppert B."/>
            <person name="Jiang H."/>
            <person name="Zou Z."/>
            <person name="Marshall J."/>
            <person name="Elpidina E."/>
            <person name="Vinokurov K."/>
            <person name="Oppert C."/>
            <person name="Zou Z."/>
            <person name="Evans J."/>
            <person name="Lu Z."/>
            <person name="Zhao P."/>
            <person name="Sumathipala N."/>
            <person name="Altincicek B."/>
            <person name="Vilcinskas A."/>
            <person name="Williams M."/>
            <person name="Hultmark D."/>
            <person name="Hetru C."/>
            <person name="Jiang H."/>
            <person name="Grimmelikhuijzen C.J."/>
            <person name="Hauser F."/>
            <person name="Cazzamali G."/>
            <person name="Williamson M."/>
            <person name="Park Y."/>
            <person name="Li B."/>
            <person name="Tanaka Y."/>
            <person name="Predel R."/>
            <person name="Neupert S."/>
            <person name="Schachtner J."/>
            <person name="Verleyen P."/>
            <person name="Raible F."/>
            <person name="Bork P."/>
            <person name="Friedrich M."/>
            <person name="Walden K.K."/>
            <person name="Robertson H.M."/>
            <person name="Angeli S."/>
            <person name="Foret S."/>
            <person name="Bucher G."/>
            <person name="Schuetz S."/>
            <person name="Maleszka R."/>
            <person name="Wimmer E.A."/>
            <person name="Beeman R.W."/>
            <person name="Lorenzen M."/>
            <person name="Tomoyasu Y."/>
            <person name="Miller S.C."/>
            <person name="Grossmann D."/>
            <person name="Bucher G."/>
        </authorList>
    </citation>
    <scope>NUCLEOTIDE SEQUENCE [LARGE SCALE GENOMIC DNA]</scope>
    <source>
        <strain evidence="4 5">Georgia GA2</strain>
    </source>
</reference>
<dbReference type="eggNOG" id="KOG2942">
    <property type="taxonomic scope" value="Eukaryota"/>
</dbReference>
<reference evidence="4 5" key="2">
    <citation type="journal article" date="2010" name="Nucleic Acids Res.">
        <title>BeetleBase in 2010: revisions to provide comprehensive genomic information for Tribolium castaneum.</title>
        <authorList>
            <person name="Kim H.S."/>
            <person name="Murphy T."/>
            <person name="Xia J."/>
            <person name="Caragea D."/>
            <person name="Park Y."/>
            <person name="Beeman R.W."/>
            <person name="Lorenzen M.D."/>
            <person name="Butcher S."/>
            <person name="Manak J.R."/>
            <person name="Brown S.J."/>
        </authorList>
    </citation>
    <scope>GENOME REANNOTATION</scope>
    <source>
        <strain evidence="4 5">Georgia GA2</strain>
    </source>
</reference>
<dbReference type="OMA" id="LTVCFNE"/>
<dbReference type="KEGG" id="tca:656112"/>
<protein>
    <submittedName>
        <fullName evidence="4">Nef-associated protein 1-like Protein</fullName>
    </submittedName>
</protein>
<evidence type="ECO:0000313" key="4">
    <source>
        <dbReference type="EMBL" id="EFA07644.2"/>
    </source>
</evidence>
<comment type="similarity">
    <text evidence="2">Belongs to the tRNA methyltransferase O family.</text>
</comment>
<dbReference type="Pfam" id="PF18389">
    <property type="entry name" value="TrmO_C"/>
    <property type="match status" value="1"/>
</dbReference>
<keyword evidence="5" id="KW-1185">Reference proteome</keyword>
<dbReference type="PANTHER" id="PTHR12818">
    <property type="entry name" value="TRNA (ADENINE(37)-N6)-METHYLTRANSFERASE"/>
    <property type="match status" value="1"/>
</dbReference>
<dbReference type="PANTHER" id="PTHR12818:SF0">
    <property type="entry name" value="TRNA (ADENINE(37)-N6)-METHYLTRANSFERASE"/>
    <property type="match status" value="1"/>
</dbReference>
<dbReference type="InterPro" id="IPR040372">
    <property type="entry name" value="YaeB-like"/>
</dbReference>
<feature type="domain" description="TsaA-like" evidence="3">
    <location>
        <begin position="82"/>
        <end position="220"/>
    </location>
</feature>
<keyword evidence="1" id="KW-0949">S-adenosyl-L-methionine</keyword>
<dbReference type="AlphaFoldDB" id="D6WQW9"/>
<evidence type="ECO:0000256" key="1">
    <source>
        <dbReference type="ARBA" id="ARBA00022691"/>
    </source>
</evidence>
<evidence type="ECO:0000256" key="2">
    <source>
        <dbReference type="ARBA" id="ARBA00033753"/>
    </source>
</evidence>
<proteinExistence type="inferred from homology"/>
<dbReference type="Proteomes" id="UP000007266">
    <property type="component" value="Linkage group 7"/>
</dbReference>
<dbReference type="HOGENOM" id="CLU_013458_1_1_1"/>
<dbReference type="Pfam" id="PF01980">
    <property type="entry name" value="TrmO_N"/>
    <property type="match status" value="1"/>
</dbReference>
<dbReference type="EMBL" id="KQ971351">
    <property type="protein sequence ID" value="EFA07644.2"/>
    <property type="molecule type" value="Genomic_DNA"/>
</dbReference>
<dbReference type="InterPro" id="IPR023368">
    <property type="entry name" value="UPF0066_cons_site"/>
</dbReference>
<evidence type="ECO:0000313" key="5">
    <source>
        <dbReference type="Proteomes" id="UP000007266"/>
    </source>
</evidence>
<organism evidence="4 5">
    <name type="scientific">Tribolium castaneum</name>
    <name type="common">Red flour beetle</name>
    <dbReference type="NCBI Taxonomy" id="7070"/>
    <lineage>
        <taxon>Eukaryota</taxon>
        <taxon>Metazoa</taxon>
        <taxon>Ecdysozoa</taxon>
        <taxon>Arthropoda</taxon>
        <taxon>Hexapoda</taxon>
        <taxon>Insecta</taxon>
        <taxon>Pterygota</taxon>
        <taxon>Neoptera</taxon>
        <taxon>Endopterygota</taxon>
        <taxon>Coleoptera</taxon>
        <taxon>Polyphaga</taxon>
        <taxon>Cucujiformia</taxon>
        <taxon>Tenebrionidae</taxon>
        <taxon>Tenebrionidae incertae sedis</taxon>
        <taxon>Tribolium</taxon>
    </lineage>
</organism>
<dbReference type="OrthoDB" id="4882at2759"/>
<dbReference type="InterPro" id="IPR041369">
    <property type="entry name" value="TrmO_C"/>
</dbReference>
<dbReference type="InterPro" id="IPR036414">
    <property type="entry name" value="YaeB_N_sf"/>
</dbReference>